<dbReference type="EMBL" id="JAENHL010000008">
    <property type="protein sequence ID" value="MBK1870146.1"/>
    <property type="molecule type" value="Genomic_DNA"/>
</dbReference>
<dbReference type="Proteomes" id="UP000616151">
    <property type="component" value="Unassembled WGS sequence"/>
</dbReference>
<proteinExistence type="predicted"/>
<sequence>MTIVGEGLTALRGCWRFILRDPDAEQDFNLTVDGFWRSFAMVVPLLVLMYPIFISDYGFGIELADPTAEIQPLSIGRAYGHLIIAIVVWPPAAALLAKLCGVAHSYVRYMVIYNWMVLPTVALTLVPHLLHLVQGTTYPAFILLEIVVFPLLYVSWYIARRGLETTWLIATVFVVADYALSIGMAHWIR</sequence>
<accession>A0ACC5RBS7</accession>
<protein>
    <submittedName>
        <fullName evidence="1">Uncharacterized protein</fullName>
    </submittedName>
</protein>
<keyword evidence="2" id="KW-1185">Reference proteome</keyword>
<evidence type="ECO:0000313" key="1">
    <source>
        <dbReference type="EMBL" id="MBK1870146.1"/>
    </source>
</evidence>
<name>A0ACC5RBS7_9HYPH</name>
<organism evidence="1 2">
    <name type="scientific">Taklimakanibacter albus</name>
    <dbReference type="NCBI Taxonomy" id="2800327"/>
    <lineage>
        <taxon>Bacteria</taxon>
        <taxon>Pseudomonadati</taxon>
        <taxon>Pseudomonadota</taxon>
        <taxon>Alphaproteobacteria</taxon>
        <taxon>Hyphomicrobiales</taxon>
        <taxon>Aestuariivirgaceae</taxon>
        <taxon>Taklimakanibacter</taxon>
    </lineage>
</organism>
<reference evidence="1" key="1">
    <citation type="submission" date="2021-01" db="EMBL/GenBank/DDBJ databases">
        <authorList>
            <person name="Sun Q."/>
        </authorList>
    </citation>
    <scope>NUCLEOTIDE SEQUENCE</scope>
    <source>
        <strain evidence="1">YIM B02566</strain>
    </source>
</reference>
<gene>
    <name evidence="1" type="ORF">JHL16_27530</name>
</gene>
<comment type="caution">
    <text evidence="1">The sequence shown here is derived from an EMBL/GenBank/DDBJ whole genome shotgun (WGS) entry which is preliminary data.</text>
</comment>
<evidence type="ECO:0000313" key="2">
    <source>
        <dbReference type="Proteomes" id="UP000616151"/>
    </source>
</evidence>